<dbReference type="PROSITE" id="PS51257">
    <property type="entry name" value="PROKAR_LIPOPROTEIN"/>
    <property type="match status" value="1"/>
</dbReference>
<keyword evidence="3" id="KW-1185">Reference proteome</keyword>
<dbReference type="Proteomes" id="UP001634393">
    <property type="component" value="Unassembled WGS sequence"/>
</dbReference>
<feature type="chain" id="PRO_5044760867" evidence="1">
    <location>
        <begin position="27"/>
        <end position="85"/>
    </location>
</feature>
<organism evidence="2 3">
    <name type="scientific">Penstemon smallii</name>
    <dbReference type="NCBI Taxonomy" id="265156"/>
    <lineage>
        <taxon>Eukaryota</taxon>
        <taxon>Viridiplantae</taxon>
        <taxon>Streptophyta</taxon>
        <taxon>Embryophyta</taxon>
        <taxon>Tracheophyta</taxon>
        <taxon>Spermatophyta</taxon>
        <taxon>Magnoliopsida</taxon>
        <taxon>eudicotyledons</taxon>
        <taxon>Gunneridae</taxon>
        <taxon>Pentapetalae</taxon>
        <taxon>asterids</taxon>
        <taxon>lamiids</taxon>
        <taxon>Lamiales</taxon>
        <taxon>Plantaginaceae</taxon>
        <taxon>Cheloneae</taxon>
        <taxon>Penstemon</taxon>
    </lineage>
</organism>
<sequence length="85" mass="9388">MNSKILCAFLFAVLLIQSCILYDAEARNVVKVTCDNDEECFYICKGIHGACVCLNFGDTEYKKCTKKVCSCDPPPTSESLTIGHN</sequence>
<dbReference type="EMBL" id="JBJXBP010000001">
    <property type="protein sequence ID" value="KAL3850879.1"/>
    <property type="molecule type" value="Genomic_DNA"/>
</dbReference>
<feature type="signal peptide" evidence="1">
    <location>
        <begin position="1"/>
        <end position="26"/>
    </location>
</feature>
<evidence type="ECO:0000256" key="1">
    <source>
        <dbReference type="SAM" id="SignalP"/>
    </source>
</evidence>
<dbReference type="AlphaFoldDB" id="A0ABD3UMZ4"/>
<gene>
    <name evidence="2" type="ORF">ACJIZ3_012761</name>
</gene>
<comment type="caution">
    <text evidence="2">The sequence shown here is derived from an EMBL/GenBank/DDBJ whole genome shotgun (WGS) entry which is preliminary data.</text>
</comment>
<evidence type="ECO:0000313" key="2">
    <source>
        <dbReference type="EMBL" id="KAL3850879.1"/>
    </source>
</evidence>
<name>A0ABD3UMZ4_9LAMI</name>
<proteinExistence type="predicted"/>
<evidence type="ECO:0000313" key="3">
    <source>
        <dbReference type="Proteomes" id="UP001634393"/>
    </source>
</evidence>
<protein>
    <submittedName>
        <fullName evidence="2">Uncharacterized protein</fullName>
    </submittedName>
</protein>
<accession>A0ABD3UMZ4</accession>
<keyword evidence="1" id="KW-0732">Signal</keyword>
<reference evidence="2 3" key="1">
    <citation type="submission" date="2024-12" db="EMBL/GenBank/DDBJ databases">
        <title>The unique morphological basis and parallel evolutionary history of personate flowers in Penstemon.</title>
        <authorList>
            <person name="Depatie T.H."/>
            <person name="Wessinger C.A."/>
        </authorList>
    </citation>
    <scope>NUCLEOTIDE SEQUENCE [LARGE SCALE GENOMIC DNA]</scope>
    <source>
        <strain evidence="2">WTNN_2</strain>
        <tissue evidence="2">Leaf</tissue>
    </source>
</reference>